<protein>
    <submittedName>
        <fullName evidence="1">Uncharacterized protein</fullName>
    </submittedName>
</protein>
<dbReference type="AlphaFoldDB" id="A0AAN4Z7W0"/>
<dbReference type="EMBL" id="BTRK01000002">
    <property type="protein sequence ID" value="GMR34989.1"/>
    <property type="molecule type" value="Genomic_DNA"/>
</dbReference>
<feature type="non-terminal residue" evidence="1">
    <location>
        <position position="156"/>
    </location>
</feature>
<comment type="caution">
    <text evidence="1">The sequence shown here is derived from an EMBL/GenBank/DDBJ whole genome shotgun (WGS) entry which is preliminary data.</text>
</comment>
<organism evidence="1 2">
    <name type="scientific">Pristionchus mayeri</name>
    <dbReference type="NCBI Taxonomy" id="1317129"/>
    <lineage>
        <taxon>Eukaryota</taxon>
        <taxon>Metazoa</taxon>
        <taxon>Ecdysozoa</taxon>
        <taxon>Nematoda</taxon>
        <taxon>Chromadorea</taxon>
        <taxon>Rhabditida</taxon>
        <taxon>Rhabditina</taxon>
        <taxon>Diplogasteromorpha</taxon>
        <taxon>Diplogasteroidea</taxon>
        <taxon>Neodiplogasteridae</taxon>
        <taxon>Pristionchus</taxon>
    </lineage>
</organism>
<name>A0AAN4Z7W0_9BILA</name>
<keyword evidence="2" id="KW-1185">Reference proteome</keyword>
<reference evidence="2" key="1">
    <citation type="submission" date="2022-10" db="EMBL/GenBank/DDBJ databases">
        <title>Genome assembly of Pristionchus species.</title>
        <authorList>
            <person name="Yoshida K."/>
            <person name="Sommer R.J."/>
        </authorList>
    </citation>
    <scope>NUCLEOTIDE SEQUENCE [LARGE SCALE GENOMIC DNA]</scope>
    <source>
        <strain evidence="2">RS5460</strain>
    </source>
</reference>
<evidence type="ECO:0000313" key="1">
    <source>
        <dbReference type="EMBL" id="GMR34989.1"/>
    </source>
</evidence>
<accession>A0AAN4Z7W0</accession>
<proteinExistence type="predicted"/>
<evidence type="ECO:0000313" key="2">
    <source>
        <dbReference type="Proteomes" id="UP001328107"/>
    </source>
</evidence>
<sequence length="156" mass="18697">MEFETPYCTGNCEFKCTIRKIVIFSRGSAEGILRIFIEIFKDEEKTKEIRRTCFEHNQHWKERVRSIIHGGKFPETLLNGMFVSTFLDREMFPEWREVFSIQQRRCVVSHNKSQIDWICAIVLLLLHRDLEDEDVIDFQAELIVQDINQSRRNEQQ</sequence>
<dbReference type="Proteomes" id="UP001328107">
    <property type="component" value="Unassembled WGS sequence"/>
</dbReference>
<gene>
    <name evidence="1" type="ORF">PMAYCL1PPCAC_05184</name>
</gene>